<reference evidence="1 2" key="1">
    <citation type="submission" date="2020-10" db="EMBL/GenBank/DDBJ databases">
        <title>Plant Genome Project.</title>
        <authorList>
            <person name="Zhang R.-G."/>
        </authorList>
    </citation>
    <scope>NUCLEOTIDE SEQUENCE [LARGE SCALE GENOMIC DNA]</scope>
    <source>
        <strain evidence="1">FAFU-HL-1</strain>
        <tissue evidence="1">Leaf</tissue>
    </source>
</reference>
<dbReference type="AlphaFoldDB" id="A0A835JHF2"/>
<dbReference type="Proteomes" id="UP000657918">
    <property type="component" value="Unassembled WGS sequence"/>
</dbReference>
<comment type="caution">
    <text evidence="1">The sequence shown here is derived from an EMBL/GenBank/DDBJ whole genome shotgun (WGS) entry which is preliminary data.</text>
</comment>
<dbReference type="EMBL" id="JADGMS010000015">
    <property type="protein sequence ID" value="KAF9667225.1"/>
    <property type="molecule type" value="Genomic_DNA"/>
</dbReference>
<proteinExistence type="predicted"/>
<evidence type="ECO:0000313" key="2">
    <source>
        <dbReference type="Proteomes" id="UP000657918"/>
    </source>
</evidence>
<sequence length="307" mass="34640">MHANNHFDKDYDDVELLMILKRMSKLQVTWNWPNDSLAPPSSTPTILENNTMDKKDFLIGADPCTILPSEDVGWVVAGITPKCLVPICFPIDKMPGKFCLVALYSLFRRWLENCLRKKVLMPLALFISTTLSMVLDIGLELLNVLPLFDHLDFMLKLLILVLRNCKAFFLTTNARGKSKAFQVYGPMDRNLVGRNLHPCTSNNGHSITIAGIQVRRQENRVLSTAFLILDPAHERSAIYKNNYLCHIDHGIVVGQEMEQLKKIDSNLSKRAKTEDFPDPLGPTSATFDPASICKLKLWRTVTSGRNG</sequence>
<dbReference type="OrthoDB" id="288987at2759"/>
<keyword evidence="2" id="KW-1185">Reference proteome</keyword>
<protein>
    <submittedName>
        <fullName evidence="1">Uncharacterized protein</fullName>
    </submittedName>
</protein>
<name>A0A835JHF2_9ROSI</name>
<evidence type="ECO:0000313" key="1">
    <source>
        <dbReference type="EMBL" id="KAF9667225.1"/>
    </source>
</evidence>
<accession>A0A835JHF2</accession>
<gene>
    <name evidence="1" type="ORF">SADUNF_Sadunf15G0000400</name>
</gene>
<organism evidence="1 2">
    <name type="scientific">Salix dunnii</name>
    <dbReference type="NCBI Taxonomy" id="1413687"/>
    <lineage>
        <taxon>Eukaryota</taxon>
        <taxon>Viridiplantae</taxon>
        <taxon>Streptophyta</taxon>
        <taxon>Embryophyta</taxon>
        <taxon>Tracheophyta</taxon>
        <taxon>Spermatophyta</taxon>
        <taxon>Magnoliopsida</taxon>
        <taxon>eudicotyledons</taxon>
        <taxon>Gunneridae</taxon>
        <taxon>Pentapetalae</taxon>
        <taxon>rosids</taxon>
        <taxon>fabids</taxon>
        <taxon>Malpighiales</taxon>
        <taxon>Salicaceae</taxon>
        <taxon>Saliceae</taxon>
        <taxon>Salix</taxon>
    </lineage>
</organism>